<dbReference type="EMBL" id="JAWPEI010000005">
    <property type="protein sequence ID" value="KAK4726987.1"/>
    <property type="molecule type" value="Genomic_DNA"/>
</dbReference>
<keyword evidence="2" id="KW-1185">Reference proteome</keyword>
<sequence>MGFGPIKQNTKLEIFGAFGPIFADAYNVYSHRIPLYTSCISCEFNVYSMYTGRISTSLPPVVQLTFQLCWIEEVGSNLNSRICKQESPKWTRMERVHAQEEIKIISN</sequence>
<protein>
    <submittedName>
        <fullName evidence="1">Uncharacterized protein</fullName>
    </submittedName>
</protein>
<gene>
    <name evidence="1" type="ORF">R3W88_031904</name>
</gene>
<proteinExistence type="predicted"/>
<organism evidence="1 2">
    <name type="scientific">Solanum pinnatisectum</name>
    <name type="common">tansyleaf nightshade</name>
    <dbReference type="NCBI Taxonomy" id="50273"/>
    <lineage>
        <taxon>Eukaryota</taxon>
        <taxon>Viridiplantae</taxon>
        <taxon>Streptophyta</taxon>
        <taxon>Embryophyta</taxon>
        <taxon>Tracheophyta</taxon>
        <taxon>Spermatophyta</taxon>
        <taxon>Magnoliopsida</taxon>
        <taxon>eudicotyledons</taxon>
        <taxon>Gunneridae</taxon>
        <taxon>Pentapetalae</taxon>
        <taxon>asterids</taxon>
        <taxon>lamiids</taxon>
        <taxon>Solanales</taxon>
        <taxon>Solanaceae</taxon>
        <taxon>Solanoideae</taxon>
        <taxon>Solaneae</taxon>
        <taxon>Solanum</taxon>
    </lineage>
</organism>
<dbReference type="Proteomes" id="UP001311915">
    <property type="component" value="Unassembled WGS sequence"/>
</dbReference>
<evidence type="ECO:0000313" key="1">
    <source>
        <dbReference type="EMBL" id="KAK4726987.1"/>
    </source>
</evidence>
<comment type="caution">
    <text evidence="1">The sequence shown here is derived from an EMBL/GenBank/DDBJ whole genome shotgun (WGS) entry which is preliminary data.</text>
</comment>
<reference evidence="1 2" key="1">
    <citation type="submission" date="2023-10" db="EMBL/GenBank/DDBJ databases">
        <title>Genome-Wide Identification Analysis in wild type Solanum Pinnatisectum Reveals Some Genes Defensing Phytophthora Infestans.</title>
        <authorList>
            <person name="Sun C."/>
        </authorList>
    </citation>
    <scope>NUCLEOTIDE SEQUENCE [LARGE SCALE GENOMIC DNA]</scope>
    <source>
        <strain evidence="1">LQN</strain>
        <tissue evidence="1">Leaf</tissue>
    </source>
</reference>
<name>A0AAV9LRI7_9SOLN</name>
<accession>A0AAV9LRI7</accession>
<evidence type="ECO:0000313" key="2">
    <source>
        <dbReference type="Proteomes" id="UP001311915"/>
    </source>
</evidence>
<dbReference type="AlphaFoldDB" id="A0AAV9LRI7"/>